<proteinExistence type="predicted"/>
<dbReference type="RefSeq" id="WP_117556621.1">
    <property type="nucleotide sequence ID" value="NZ_JAWQDI010000002.1"/>
</dbReference>
<organism evidence="2 3">
    <name type="scientific">Enterocloster aldenensis</name>
    <dbReference type="NCBI Taxonomy" id="358742"/>
    <lineage>
        <taxon>Bacteria</taxon>
        <taxon>Bacillati</taxon>
        <taxon>Bacillota</taxon>
        <taxon>Clostridia</taxon>
        <taxon>Lachnospirales</taxon>
        <taxon>Lachnospiraceae</taxon>
        <taxon>Enterocloster</taxon>
    </lineage>
</organism>
<dbReference type="Gene3D" id="3.40.190.170">
    <property type="entry name" value="Bacterial extracellular solute-binding protein, family 7"/>
    <property type="match status" value="1"/>
</dbReference>
<dbReference type="Proteomes" id="UP000669239">
    <property type="component" value="Unassembled WGS sequence"/>
</dbReference>
<evidence type="ECO:0000256" key="1">
    <source>
        <dbReference type="ARBA" id="ARBA00022729"/>
    </source>
</evidence>
<comment type="caution">
    <text evidence="2">The sequence shown here is derived from an EMBL/GenBank/DDBJ whole genome shotgun (WGS) entry which is preliminary data.</text>
</comment>
<evidence type="ECO:0000313" key="3">
    <source>
        <dbReference type="Proteomes" id="UP000669239"/>
    </source>
</evidence>
<evidence type="ECO:0000313" key="2">
    <source>
        <dbReference type="EMBL" id="NSJ47592.1"/>
    </source>
</evidence>
<sequence length="91" mass="10725">MTALTRRAATLSPEDQETIRQAAYESSLRQRELWTEYERRQWKVLEKAGVHMIYPEDKTGFLEMVRPIYDMYGQPYGNLLSQIEQMGNPDP</sequence>
<accession>A0ABX2HFV8</accession>
<dbReference type="InterPro" id="IPR038404">
    <property type="entry name" value="TRAP_DctP_sf"/>
</dbReference>
<reference evidence="2 3" key="1">
    <citation type="journal article" date="2020" name="Cell Host Microbe">
        <title>Functional and Genomic Variation between Human-Derived Isolates of Lachnospiraceae Reveals Inter- and Intra-Species Diversity.</title>
        <authorList>
            <person name="Sorbara M.T."/>
            <person name="Littmann E.R."/>
            <person name="Fontana E."/>
            <person name="Moody T.U."/>
            <person name="Kohout C.E."/>
            <person name="Gjonbalaj M."/>
            <person name="Eaton V."/>
            <person name="Seok R."/>
            <person name="Leiner I.M."/>
            <person name="Pamer E.G."/>
        </authorList>
    </citation>
    <scope>NUCLEOTIDE SEQUENCE [LARGE SCALE GENOMIC DNA]</scope>
    <source>
        <strain evidence="2 3">MSK.1.17</strain>
    </source>
</reference>
<dbReference type="InterPro" id="IPR018389">
    <property type="entry name" value="DctP_fam"/>
</dbReference>
<keyword evidence="1" id="KW-0732">Signal</keyword>
<dbReference type="Pfam" id="PF03480">
    <property type="entry name" value="DctP"/>
    <property type="match status" value="1"/>
</dbReference>
<dbReference type="EMBL" id="JAAITT010000003">
    <property type="protein sequence ID" value="NSJ47592.1"/>
    <property type="molecule type" value="Genomic_DNA"/>
</dbReference>
<gene>
    <name evidence="2" type="ORF">G5B36_02615</name>
</gene>
<keyword evidence="3" id="KW-1185">Reference proteome</keyword>
<name>A0ABX2HFV8_9FIRM</name>
<protein>
    <submittedName>
        <fullName evidence="2">Uncharacterized protein</fullName>
    </submittedName>
</protein>